<evidence type="ECO:0000313" key="5">
    <source>
        <dbReference type="Proteomes" id="UP001528040"/>
    </source>
</evidence>
<keyword evidence="2 4" id="KW-0012">Acyltransferase</keyword>
<keyword evidence="5" id="KW-1185">Reference proteome</keyword>
<dbReference type="PANTHER" id="PTHR43877:SF2">
    <property type="entry name" value="AMINOALKYLPHOSPHONATE N-ACETYLTRANSFERASE-RELATED"/>
    <property type="match status" value="1"/>
</dbReference>
<dbReference type="PROSITE" id="PS51186">
    <property type="entry name" value="GNAT"/>
    <property type="match status" value="1"/>
</dbReference>
<organism evidence="4 5">
    <name type="scientific">Aliiroseovarius salicola</name>
    <dbReference type="NCBI Taxonomy" id="3009082"/>
    <lineage>
        <taxon>Bacteria</taxon>
        <taxon>Pseudomonadati</taxon>
        <taxon>Pseudomonadota</taxon>
        <taxon>Alphaproteobacteria</taxon>
        <taxon>Rhodobacterales</taxon>
        <taxon>Paracoccaceae</taxon>
        <taxon>Aliiroseovarius</taxon>
    </lineage>
</organism>
<dbReference type="Proteomes" id="UP001528040">
    <property type="component" value="Unassembled WGS sequence"/>
</dbReference>
<dbReference type="InterPro" id="IPR050832">
    <property type="entry name" value="Bact_Acetyltransf"/>
</dbReference>
<gene>
    <name evidence="4" type="ORF">O2N63_14250</name>
</gene>
<dbReference type="InterPro" id="IPR016181">
    <property type="entry name" value="Acyl_CoA_acyltransferase"/>
</dbReference>
<keyword evidence="1 4" id="KW-0808">Transferase</keyword>
<dbReference type="PANTHER" id="PTHR43877">
    <property type="entry name" value="AMINOALKYLPHOSPHONATE N-ACETYLTRANSFERASE-RELATED-RELATED"/>
    <property type="match status" value="1"/>
</dbReference>
<sequence>MIDPDALARIHAASFDNARGWSEAEFADLLSSQFVFAEVAEHGFALGREIAGESELLTIAVLPEARGDGLGRDLLRRFEATSAARGAGLLFLEVAADNIPGLSLYRNSGWNESGQRVGYYARPDGSKQDAILMQKHLTLG</sequence>
<dbReference type="CDD" id="cd04301">
    <property type="entry name" value="NAT_SF"/>
    <property type="match status" value="1"/>
</dbReference>
<dbReference type="EMBL" id="JAQIIO010000008">
    <property type="protein sequence ID" value="MDA5095246.1"/>
    <property type="molecule type" value="Genomic_DNA"/>
</dbReference>
<reference evidence="4 5" key="1">
    <citation type="submission" date="2023-01" db="EMBL/GenBank/DDBJ databases">
        <authorList>
            <person name="Yoon J.-W."/>
        </authorList>
    </citation>
    <scope>NUCLEOTIDE SEQUENCE [LARGE SCALE GENOMIC DNA]</scope>
    <source>
        <strain evidence="4 5">KMU-50</strain>
    </source>
</reference>
<proteinExistence type="predicted"/>
<evidence type="ECO:0000259" key="3">
    <source>
        <dbReference type="PROSITE" id="PS51186"/>
    </source>
</evidence>
<protein>
    <submittedName>
        <fullName evidence="4">GNAT family N-acetyltransferase</fullName>
        <ecNumber evidence="4">2.3.1.-</ecNumber>
    </submittedName>
</protein>
<evidence type="ECO:0000256" key="1">
    <source>
        <dbReference type="ARBA" id="ARBA00022679"/>
    </source>
</evidence>
<dbReference type="RefSeq" id="WP_271054953.1">
    <property type="nucleotide sequence ID" value="NZ_JAQIIO010000008.1"/>
</dbReference>
<dbReference type="Pfam" id="PF00583">
    <property type="entry name" value="Acetyltransf_1"/>
    <property type="match status" value="1"/>
</dbReference>
<accession>A0ABT4W400</accession>
<comment type="caution">
    <text evidence="4">The sequence shown here is derived from an EMBL/GenBank/DDBJ whole genome shotgun (WGS) entry which is preliminary data.</text>
</comment>
<dbReference type="Gene3D" id="3.40.630.30">
    <property type="match status" value="1"/>
</dbReference>
<evidence type="ECO:0000313" key="4">
    <source>
        <dbReference type="EMBL" id="MDA5095246.1"/>
    </source>
</evidence>
<dbReference type="SUPFAM" id="SSF55729">
    <property type="entry name" value="Acyl-CoA N-acyltransferases (Nat)"/>
    <property type="match status" value="1"/>
</dbReference>
<feature type="domain" description="N-acetyltransferase" evidence="3">
    <location>
        <begin position="1"/>
        <end position="138"/>
    </location>
</feature>
<dbReference type="InterPro" id="IPR000182">
    <property type="entry name" value="GNAT_dom"/>
</dbReference>
<dbReference type="GO" id="GO:0016746">
    <property type="term" value="F:acyltransferase activity"/>
    <property type="evidence" value="ECO:0007669"/>
    <property type="project" value="UniProtKB-KW"/>
</dbReference>
<name>A0ABT4W400_9RHOB</name>
<dbReference type="EC" id="2.3.1.-" evidence="4"/>
<evidence type="ECO:0000256" key="2">
    <source>
        <dbReference type="ARBA" id="ARBA00023315"/>
    </source>
</evidence>